<organism evidence="2 3">
    <name type="scientific">Marasmius crinis-equi</name>
    <dbReference type="NCBI Taxonomy" id="585013"/>
    <lineage>
        <taxon>Eukaryota</taxon>
        <taxon>Fungi</taxon>
        <taxon>Dikarya</taxon>
        <taxon>Basidiomycota</taxon>
        <taxon>Agaricomycotina</taxon>
        <taxon>Agaricomycetes</taxon>
        <taxon>Agaricomycetidae</taxon>
        <taxon>Agaricales</taxon>
        <taxon>Marasmiineae</taxon>
        <taxon>Marasmiaceae</taxon>
        <taxon>Marasmius</taxon>
    </lineage>
</organism>
<dbReference type="Proteomes" id="UP001465976">
    <property type="component" value="Unassembled WGS sequence"/>
</dbReference>
<evidence type="ECO:0000313" key="3">
    <source>
        <dbReference type="Proteomes" id="UP001465976"/>
    </source>
</evidence>
<accession>A0ABR3EP22</accession>
<name>A0ABR3EP22_9AGAR</name>
<feature type="region of interest" description="Disordered" evidence="1">
    <location>
        <begin position="1"/>
        <end position="28"/>
    </location>
</feature>
<keyword evidence="3" id="KW-1185">Reference proteome</keyword>
<feature type="compositionally biased region" description="Low complexity" evidence="1">
    <location>
        <begin position="13"/>
        <end position="24"/>
    </location>
</feature>
<comment type="caution">
    <text evidence="2">The sequence shown here is derived from an EMBL/GenBank/DDBJ whole genome shotgun (WGS) entry which is preliminary data.</text>
</comment>
<feature type="compositionally biased region" description="Gly residues" evidence="1">
    <location>
        <begin position="1"/>
        <end position="11"/>
    </location>
</feature>
<feature type="region of interest" description="Disordered" evidence="1">
    <location>
        <begin position="55"/>
        <end position="94"/>
    </location>
</feature>
<evidence type="ECO:0000313" key="2">
    <source>
        <dbReference type="EMBL" id="KAL0564644.1"/>
    </source>
</evidence>
<gene>
    <name evidence="2" type="ORF">V5O48_017397</name>
</gene>
<feature type="compositionally biased region" description="Basic and acidic residues" evidence="1">
    <location>
        <begin position="55"/>
        <end position="82"/>
    </location>
</feature>
<protein>
    <submittedName>
        <fullName evidence="2">Uncharacterized protein</fullName>
    </submittedName>
</protein>
<feature type="compositionally biased region" description="Gly residues" evidence="1">
    <location>
        <begin position="83"/>
        <end position="94"/>
    </location>
</feature>
<dbReference type="EMBL" id="JBAHYK010002652">
    <property type="protein sequence ID" value="KAL0564644.1"/>
    <property type="molecule type" value="Genomic_DNA"/>
</dbReference>
<reference evidence="2 3" key="1">
    <citation type="submission" date="2024-02" db="EMBL/GenBank/DDBJ databases">
        <title>A draft genome for the cacao thread blight pathogen Marasmius crinis-equi.</title>
        <authorList>
            <person name="Cohen S.P."/>
            <person name="Baruah I.K."/>
            <person name="Amoako-Attah I."/>
            <person name="Bukari Y."/>
            <person name="Meinhardt L.W."/>
            <person name="Bailey B.A."/>
        </authorList>
    </citation>
    <scope>NUCLEOTIDE SEQUENCE [LARGE SCALE GENOMIC DNA]</scope>
    <source>
        <strain evidence="2 3">GH-76</strain>
    </source>
</reference>
<sequence>MGENGCQGEGQGSKLLTSATSTKSHPNCTSQFKSAARMLNAVKIRAQYGKRKMEIEKRGEVKESREGKRWKDGKGGGDDGKRGTVGGIFLGKAL</sequence>
<evidence type="ECO:0000256" key="1">
    <source>
        <dbReference type="SAM" id="MobiDB-lite"/>
    </source>
</evidence>
<proteinExistence type="predicted"/>